<keyword evidence="14" id="KW-0444">Lipid biosynthesis</keyword>
<protein>
    <recommendedName>
        <fullName evidence="6 14">Glycerol-3-phosphate acyltransferase</fullName>
        <shortName evidence="14">GPAT</shortName>
        <ecNumber evidence="5 14">2.3.1.15</ecNumber>
    </recommendedName>
</protein>
<gene>
    <name evidence="14" type="primary">plsB</name>
    <name evidence="16" type="ORF">SAMN04487962_11148</name>
</gene>
<comment type="domain">
    <text evidence="14">The HXXXXD motif is essential for acyltransferase activity and may constitute the binding site for the phosphate moiety of the glycerol-3-phosphate.</text>
</comment>
<dbReference type="CDD" id="cd07993">
    <property type="entry name" value="LPLAT_DHAPAT-like"/>
    <property type="match status" value="1"/>
</dbReference>
<dbReference type="InterPro" id="IPR041728">
    <property type="entry name" value="GPAT/DHAPAT_LPLAT"/>
</dbReference>
<sequence>MRLFPAVSGAITTLLRKVLFLWVRTDVLGAGKDELKLDPERPVCYVMQYSSLSSRLVLEQEVARAGLPSASAPMAVHGGLNHSFCFLYRRARSSFSPRLTPVMTPQMEQLVNLSVEDPTLDIQLVPVSLFWGRSPDKEKSVLKLLLSDTWSVAGRFQKFLIILLHGRNTLVRFGEPMSLADIVREHHRSKARANRKTARLLRTHFRRVRQAVLGPDLSHRRTLVADLIRTPAVREAIRETARREDEHPDKVRARAYEYANEIASSMSIATIRILEVLLSWLWNRIYNGIRINNIREVQEVAEENAVVYVPCHRSHIDYLLLSYVLYRNGLMPPHIAAGINLNMPVVGPILRRGGAFFMRRSFRDNPLYSAVFNEYMHVMFTRGYSVEYFVEGGRSRTGRTLQPRPGMLSMTVRSFLRDHKKPIVLVPVYIGYEKVMEGRSYLGELRGKKKKQESVVGLAKTARKLRSSFGKVSVNFGEAIFLDEALEQARPGWKHEAVGAEARPAWLPDAVDHLARHVTTGINSAAAVNPVNLVATLLLATERLAMDERQLAAMMDHYLSLLKTHTYAETVTFPEGDGMEWIRYCETMGLVGRYPQKLGDIIGLDGTNATLMTYYRNNIQHLFALPALIACLFENCTSMARDKVIFLASAIYPYLHSELFLRYDPETVGVEVDRWIGTLSDHGILRADGDRVMGPEEGTDARLQLHTLSRFIIQTLERYYIVIATLRKHGPGVLTAEELEEESALMAERMSLLFGLNAPEFFDKTLFRNFIGELAGNGVIVAGEDDRLSYTRELEEVSEDARLVLSVEKRQAIAQVTQLNRPE</sequence>
<dbReference type="GO" id="GO:0006631">
    <property type="term" value="P:fatty acid metabolic process"/>
    <property type="evidence" value="ECO:0007669"/>
    <property type="project" value="TreeGrafter"/>
</dbReference>
<dbReference type="InterPro" id="IPR045520">
    <property type="entry name" value="GPAT/DHAPAT_C"/>
</dbReference>
<keyword evidence="8 14" id="KW-0808">Transferase</keyword>
<keyword evidence="12 14" id="KW-0012">Acyltransferase</keyword>
<dbReference type="PIRSF" id="PIRSF500064">
    <property type="entry name" value="GPAT"/>
    <property type="match status" value="1"/>
</dbReference>
<evidence type="ECO:0000259" key="15">
    <source>
        <dbReference type="SMART" id="SM00563"/>
    </source>
</evidence>
<dbReference type="PANTHER" id="PTHR12563:SF17">
    <property type="entry name" value="DIHYDROXYACETONE PHOSPHATE ACYLTRANSFERASE"/>
    <property type="match status" value="1"/>
</dbReference>
<dbReference type="PANTHER" id="PTHR12563">
    <property type="entry name" value="GLYCEROL-3-PHOSPHATE ACYLTRANSFERASE"/>
    <property type="match status" value="1"/>
</dbReference>
<reference evidence="17" key="1">
    <citation type="submission" date="2016-10" db="EMBL/GenBank/DDBJ databases">
        <authorList>
            <person name="Varghese N."/>
            <person name="Submissions S."/>
        </authorList>
    </citation>
    <scope>NUCLEOTIDE SEQUENCE [LARGE SCALE GENOMIC DNA]</scope>
    <source>
        <strain evidence="17">CGMCC 1.6489</strain>
    </source>
</reference>
<dbReference type="UniPathway" id="UPA00557">
    <property type="reaction ID" value="UER00612"/>
</dbReference>
<dbReference type="HAMAP" id="MF_00393">
    <property type="entry name" value="Glyc3P_acyltrans"/>
    <property type="match status" value="1"/>
</dbReference>
<evidence type="ECO:0000256" key="6">
    <source>
        <dbReference type="ARBA" id="ARBA00013432"/>
    </source>
</evidence>
<organism evidence="16 17">
    <name type="scientific">Marinobacter segnicrescens</name>
    <dbReference type="NCBI Taxonomy" id="430453"/>
    <lineage>
        <taxon>Bacteria</taxon>
        <taxon>Pseudomonadati</taxon>
        <taxon>Pseudomonadota</taxon>
        <taxon>Gammaproteobacteria</taxon>
        <taxon>Pseudomonadales</taxon>
        <taxon>Marinobacteraceae</taxon>
        <taxon>Marinobacter</taxon>
    </lineage>
</organism>
<accession>A0A1I0F0X8</accession>
<proteinExistence type="inferred from homology"/>
<dbReference type="InterPro" id="IPR022284">
    <property type="entry name" value="GPAT/DHAPAT"/>
</dbReference>
<keyword evidence="11 14" id="KW-1208">Phospholipid metabolism</keyword>
<keyword evidence="17" id="KW-1185">Reference proteome</keyword>
<dbReference type="SMART" id="SM00563">
    <property type="entry name" value="PlsC"/>
    <property type="match status" value="1"/>
</dbReference>
<evidence type="ECO:0000256" key="13">
    <source>
        <dbReference type="ARBA" id="ARBA00048427"/>
    </source>
</evidence>
<comment type="pathway">
    <text evidence="3">Lipid metabolism.</text>
</comment>
<comment type="pathway">
    <text evidence="2 14">Phospholipid metabolism; CDP-diacylglycerol biosynthesis; CDP-diacylglycerol from sn-glycerol 3-phosphate: step 1/3.</text>
</comment>
<dbReference type="STRING" id="430453.SAMN04487962_11148"/>
<feature type="short sequence motif" description="HXXXXD motif" evidence="14">
    <location>
        <begin position="311"/>
        <end position="316"/>
    </location>
</feature>
<feature type="domain" description="Phospholipid/glycerol acyltransferase" evidence="15">
    <location>
        <begin position="306"/>
        <end position="433"/>
    </location>
</feature>
<evidence type="ECO:0000256" key="11">
    <source>
        <dbReference type="ARBA" id="ARBA00023264"/>
    </source>
</evidence>
<evidence type="ECO:0000256" key="8">
    <source>
        <dbReference type="ARBA" id="ARBA00022679"/>
    </source>
</evidence>
<evidence type="ECO:0000256" key="1">
    <source>
        <dbReference type="ARBA" id="ARBA00004413"/>
    </source>
</evidence>
<dbReference type="SUPFAM" id="SSF69593">
    <property type="entry name" value="Glycerol-3-phosphate (1)-acyltransferase"/>
    <property type="match status" value="1"/>
</dbReference>
<evidence type="ECO:0000256" key="5">
    <source>
        <dbReference type="ARBA" id="ARBA00013113"/>
    </source>
</evidence>
<keyword evidence="10 14" id="KW-0594">Phospholipid biosynthesis</keyword>
<comment type="similarity">
    <text evidence="4 14">Belongs to the GPAT/DAPAT family.</text>
</comment>
<evidence type="ECO:0000256" key="12">
    <source>
        <dbReference type="ARBA" id="ARBA00023315"/>
    </source>
</evidence>
<dbReference type="RefSeq" id="WP_091852353.1">
    <property type="nucleotide sequence ID" value="NZ_FOHZ01000011.1"/>
</dbReference>
<dbReference type="PIRSF" id="PIRSF000437">
    <property type="entry name" value="GPAT_DHAPAT"/>
    <property type="match status" value="1"/>
</dbReference>
<evidence type="ECO:0000256" key="9">
    <source>
        <dbReference type="ARBA" id="ARBA00023136"/>
    </source>
</evidence>
<dbReference type="GO" id="GO:0005886">
    <property type="term" value="C:plasma membrane"/>
    <property type="evidence" value="ECO:0007669"/>
    <property type="project" value="UniProtKB-SubCell"/>
</dbReference>
<dbReference type="InterPro" id="IPR002123">
    <property type="entry name" value="Plipid/glycerol_acylTrfase"/>
</dbReference>
<keyword evidence="7 14" id="KW-1003">Cell membrane</keyword>
<dbReference type="GO" id="GO:0004366">
    <property type="term" value="F:glycerol-3-phosphate O-acyltransferase activity"/>
    <property type="evidence" value="ECO:0007669"/>
    <property type="project" value="UniProtKB-UniRule"/>
</dbReference>
<dbReference type="GO" id="GO:0016024">
    <property type="term" value="P:CDP-diacylglycerol biosynthetic process"/>
    <property type="evidence" value="ECO:0007669"/>
    <property type="project" value="UniProtKB-UniRule"/>
</dbReference>
<dbReference type="EC" id="2.3.1.15" evidence="5 14"/>
<dbReference type="EMBL" id="FOHZ01000011">
    <property type="protein sequence ID" value="SET50653.1"/>
    <property type="molecule type" value="Genomic_DNA"/>
</dbReference>
<dbReference type="NCBIfam" id="TIGR03703">
    <property type="entry name" value="plsB"/>
    <property type="match status" value="1"/>
</dbReference>
<dbReference type="AlphaFoldDB" id="A0A1I0F0X8"/>
<dbReference type="Proteomes" id="UP000198762">
    <property type="component" value="Unassembled WGS sequence"/>
</dbReference>
<name>A0A1I0F0X8_9GAMM</name>
<comment type="subcellular location">
    <subcellularLocation>
        <location evidence="1 14">Cell membrane</location>
        <topology evidence="1 14">Peripheral membrane protein</topology>
        <orientation evidence="1 14">Cytoplasmic side</orientation>
    </subcellularLocation>
</comment>
<dbReference type="NCBIfam" id="NF003441">
    <property type="entry name" value="PRK04974.1"/>
    <property type="match status" value="1"/>
</dbReference>
<evidence type="ECO:0000256" key="4">
    <source>
        <dbReference type="ARBA" id="ARBA00007937"/>
    </source>
</evidence>
<evidence type="ECO:0000256" key="3">
    <source>
        <dbReference type="ARBA" id="ARBA00005189"/>
    </source>
</evidence>
<evidence type="ECO:0000256" key="7">
    <source>
        <dbReference type="ARBA" id="ARBA00022475"/>
    </source>
</evidence>
<evidence type="ECO:0000313" key="16">
    <source>
        <dbReference type="EMBL" id="SET50653.1"/>
    </source>
</evidence>
<evidence type="ECO:0000313" key="17">
    <source>
        <dbReference type="Proteomes" id="UP000198762"/>
    </source>
</evidence>
<evidence type="ECO:0000256" key="2">
    <source>
        <dbReference type="ARBA" id="ARBA00004765"/>
    </source>
</evidence>
<dbReference type="Pfam" id="PF01553">
    <property type="entry name" value="Acyltransferase"/>
    <property type="match status" value="1"/>
</dbReference>
<keyword evidence="14" id="KW-0443">Lipid metabolism</keyword>
<evidence type="ECO:0000256" key="14">
    <source>
        <dbReference type="HAMAP-Rule" id="MF_00393"/>
    </source>
</evidence>
<dbReference type="OrthoDB" id="335193at2"/>
<keyword evidence="9 14" id="KW-0472">Membrane</keyword>
<comment type="catalytic activity">
    <reaction evidence="13 14">
        <text>sn-glycerol 3-phosphate + an acyl-CoA = a 1-acyl-sn-glycero-3-phosphate + CoA</text>
        <dbReference type="Rhea" id="RHEA:15325"/>
        <dbReference type="ChEBI" id="CHEBI:57287"/>
        <dbReference type="ChEBI" id="CHEBI:57597"/>
        <dbReference type="ChEBI" id="CHEBI:57970"/>
        <dbReference type="ChEBI" id="CHEBI:58342"/>
        <dbReference type="EC" id="2.3.1.15"/>
    </reaction>
</comment>
<dbReference type="Pfam" id="PF19277">
    <property type="entry name" value="GPAT_C"/>
    <property type="match status" value="1"/>
</dbReference>
<evidence type="ECO:0000256" key="10">
    <source>
        <dbReference type="ARBA" id="ARBA00023209"/>
    </source>
</evidence>
<dbReference type="InterPro" id="IPR028354">
    <property type="entry name" value="GPAT_PlsB"/>
</dbReference>